<dbReference type="STRING" id="230819.A0A5C3KLC5"/>
<keyword evidence="5" id="KW-1185">Reference proteome</keyword>
<reference evidence="4 5" key="1">
    <citation type="journal article" date="2019" name="Nat. Ecol. Evol.">
        <title>Megaphylogeny resolves global patterns of mushroom evolution.</title>
        <authorList>
            <person name="Varga T."/>
            <person name="Krizsan K."/>
            <person name="Foldi C."/>
            <person name="Dima B."/>
            <person name="Sanchez-Garcia M."/>
            <person name="Sanchez-Ramirez S."/>
            <person name="Szollosi G.J."/>
            <person name="Szarkandi J.G."/>
            <person name="Papp V."/>
            <person name="Albert L."/>
            <person name="Andreopoulos W."/>
            <person name="Angelini C."/>
            <person name="Antonin V."/>
            <person name="Barry K.W."/>
            <person name="Bougher N.L."/>
            <person name="Buchanan P."/>
            <person name="Buyck B."/>
            <person name="Bense V."/>
            <person name="Catcheside P."/>
            <person name="Chovatia M."/>
            <person name="Cooper J."/>
            <person name="Damon W."/>
            <person name="Desjardin D."/>
            <person name="Finy P."/>
            <person name="Geml J."/>
            <person name="Haridas S."/>
            <person name="Hughes K."/>
            <person name="Justo A."/>
            <person name="Karasinski D."/>
            <person name="Kautmanova I."/>
            <person name="Kiss B."/>
            <person name="Kocsube S."/>
            <person name="Kotiranta H."/>
            <person name="LaButti K.M."/>
            <person name="Lechner B.E."/>
            <person name="Liimatainen K."/>
            <person name="Lipzen A."/>
            <person name="Lukacs Z."/>
            <person name="Mihaltcheva S."/>
            <person name="Morgado L.N."/>
            <person name="Niskanen T."/>
            <person name="Noordeloos M.E."/>
            <person name="Ohm R.A."/>
            <person name="Ortiz-Santana B."/>
            <person name="Ovrebo C."/>
            <person name="Racz N."/>
            <person name="Riley R."/>
            <person name="Savchenko A."/>
            <person name="Shiryaev A."/>
            <person name="Soop K."/>
            <person name="Spirin V."/>
            <person name="Szebenyi C."/>
            <person name="Tomsovsky M."/>
            <person name="Tulloss R.E."/>
            <person name="Uehling J."/>
            <person name="Grigoriev I.V."/>
            <person name="Vagvolgyi C."/>
            <person name="Papp T."/>
            <person name="Martin F.M."/>
            <person name="Miettinen O."/>
            <person name="Hibbett D.S."/>
            <person name="Nagy L.G."/>
        </authorList>
    </citation>
    <scope>NUCLEOTIDE SEQUENCE [LARGE SCALE GENOMIC DNA]</scope>
    <source>
        <strain evidence="4 5">CBS 121175</strain>
    </source>
</reference>
<protein>
    <submittedName>
        <fullName evidence="4">Alpha/beta-hydrolase</fullName>
    </submittedName>
</protein>
<keyword evidence="2" id="KW-0812">Transmembrane</keyword>
<organism evidence="4 5">
    <name type="scientific">Coprinopsis marcescibilis</name>
    <name type="common">Agaric fungus</name>
    <name type="synonym">Psathyrella marcescibilis</name>
    <dbReference type="NCBI Taxonomy" id="230819"/>
    <lineage>
        <taxon>Eukaryota</taxon>
        <taxon>Fungi</taxon>
        <taxon>Dikarya</taxon>
        <taxon>Basidiomycota</taxon>
        <taxon>Agaricomycotina</taxon>
        <taxon>Agaricomycetes</taxon>
        <taxon>Agaricomycetidae</taxon>
        <taxon>Agaricales</taxon>
        <taxon>Agaricineae</taxon>
        <taxon>Psathyrellaceae</taxon>
        <taxon>Coprinopsis</taxon>
    </lineage>
</organism>
<dbReference type="Proteomes" id="UP000307440">
    <property type="component" value="Unassembled WGS sequence"/>
</dbReference>
<proteinExistence type="predicted"/>
<sequence length="400" mass="43576">MSFSFRQEPIKGLYLVYQLLTTLFVRLPLWALFNSASFLRARKSWSLKQAIMVKLLRHLDHIQASSFVSFPDHRAIAPGKGVNGVWIEGAGNLITGDLKKLAEHASVSPTNLPGYWIHKKGTDIKVAAAPQPGEKVVLNLHGGAYIRFSAHPSDPTANICTGFLKHVTSIKRVFSLEYRLSSKVANPFPAALIDALAGYSYLVNVVGFSPADIIIVGDSAGANLAHALTRYLVENAERDVKFPAVPGGLVLLSPWADLSTSHDQGSATKFANSDYLSVRSETVHVAKRAITGPHGLGITETSRYLSPGCLLPDFKIDFNGFPRTFIVGGGAEVLIDQIRTFKGRMIQDLGEGDGVKNGEGKVRYYEAPDAIHDYLVFPWHEPERSKTLEAIAKWVAAASG</sequence>
<accession>A0A5C3KLC5</accession>
<evidence type="ECO:0000256" key="1">
    <source>
        <dbReference type="ARBA" id="ARBA00022801"/>
    </source>
</evidence>
<dbReference type="InterPro" id="IPR013094">
    <property type="entry name" value="AB_hydrolase_3"/>
</dbReference>
<evidence type="ECO:0000259" key="3">
    <source>
        <dbReference type="Pfam" id="PF07859"/>
    </source>
</evidence>
<dbReference type="SUPFAM" id="SSF53474">
    <property type="entry name" value="alpha/beta-Hydrolases"/>
    <property type="match status" value="1"/>
</dbReference>
<keyword evidence="2" id="KW-1133">Transmembrane helix</keyword>
<evidence type="ECO:0000256" key="2">
    <source>
        <dbReference type="SAM" id="Phobius"/>
    </source>
</evidence>
<dbReference type="GO" id="GO:0016787">
    <property type="term" value="F:hydrolase activity"/>
    <property type="evidence" value="ECO:0007669"/>
    <property type="project" value="UniProtKB-KW"/>
</dbReference>
<feature type="domain" description="Alpha/beta hydrolase fold-3" evidence="3">
    <location>
        <begin position="137"/>
        <end position="347"/>
    </location>
</feature>
<dbReference type="EMBL" id="ML210288">
    <property type="protein sequence ID" value="TFK20767.1"/>
    <property type="molecule type" value="Genomic_DNA"/>
</dbReference>
<dbReference type="InterPro" id="IPR050300">
    <property type="entry name" value="GDXG_lipolytic_enzyme"/>
</dbReference>
<dbReference type="Pfam" id="PF07859">
    <property type="entry name" value="Abhydrolase_3"/>
    <property type="match status" value="1"/>
</dbReference>
<gene>
    <name evidence="4" type="ORF">FA15DRAFT_696727</name>
</gene>
<dbReference type="PANTHER" id="PTHR48081">
    <property type="entry name" value="AB HYDROLASE SUPERFAMILY PROTEIN C4A8.06C"/>
    <property type="match status" value="1"/>
</dbReference>
<dbReference type="OrthoDB" id="2152029at2759"/>
<name>A0A5C3KLC5_COPMA</name>
<dbReference type="AlphaFoldDB" id="A0A5C3KLC5"/>
<dbReference type="InterPro" id="IPR029058">
    <property type="entry name" value="AB_hydrolase_fold"/>
</dbReference>
<keyword evidence="2" id="KW-0472">Membrane</keyword>
<dbReference type="Gene3D" id="3.40.50.1820">
    <property type="entry name" value="alpha/beta hydrolase"/>
    <property type="match status" value="1"/>
</dbReference>
<keyword evidence="1 4" id="KW-0378">Hydrolase</keyword>
<feature type="transmembrane region" description="Helical" evidence="2">
    <location>
        <begin position="12"/>
        <end position="33"/>
    </location>
</feature>
<evidence type="ECO:0000313" key="4">
    <source>
        <dbReference type="EMBL" id="TFK20767.1"/>
    </source>
</evidence>
<dbReference type="PANTHER" id="PTHR48081:SF26">
    <property type="entry name" value="ALPHA_BETA HYDROLASE FOLD-3 DOMAIN-CONTAINING PROTEIN"/>
    <property type="match status" value="1"/>
</dbReference>
<evidence type="ECO:0000313" key="5">
    <source>
        <dbReference type="Proteomes" id="UP000307440"/>
    </source>
</evidence>